<dbReference type="AlphaFoldDB" id="A0A6C0HEM1"/>
<name>A0A6C0HEM1_9ZZZZ</name>
<evidence type="ECO:0000313" key="1">
    <source>
        <dbReference type="EMBL" id="QHT78596.1"/>
    </source>
</evidence>
<reference evidence="1" key="1">
    <citation type="journal article" date="2020" name="Nature">
        <title>Giant virus diversity and host interactions through global metagenomics.</title>
        <authorList>
            <person name="Schulz F."/>
            <person name="Roux S."/>
            <person name="Paez-Espino D."/>
            <person name="Jungbluth S."/>
            <person name="Walsh D.A."/>
            <person name="Denef V.J."/>
            <person name="McMahon K.D."/>
            <person name="Konstantinidis K.T."/>
            <person name="Eloe-Fadrosh E.A."/>
            <person name="Kyrpides N.C."/>
            <person name="Woyke T."/>
        </authorList>
    </citation>
    <scope>NUCLEOTIDE SEQUENCE</scope>
    <source>
        <strain evidence="1">GVMAG-M-3300023179-92</strain>
    </source>
</reference>
<accession>A0A6C0HEM1</accession>
<dbReference type="EMBL" id="MN739934">
    <property type="protein sequence ID" value="QHT78596.1"/>
    <property type="molecule type" value="Genomic_DNA"/>
</dbReference>
<proteinExistence type="predicted"/>
<organism evidence="1">
    <name type="scientific">viral metagenome</name>
    <dbReference type="NCBI Taxonomy" id="1070528"/>
    <lineage>
        <taxon>unclassified sequences</taxon>
        <taxon>metagenomes</taxon>
        <taxon>organismal metagenomes</taxon>
    </lineage>
</organism>
<protein>
    <submittedName>
        <fullName evidence="1">Uncharacterized protein</fullName>
    </submittedName>
</protein>
<sequence>MSFYQTNNSSIIRFNVHDPNRKVIAPFQTLARVVQMQKIGQGYSGYYTGAVAGTVGVLNKSFLLTPEQLQNGALIISPTGSTTGINPYAFYTLPSAFALQEYLGGRGAFNMLANQTTQQNTGANDYFILNVYNVADCTGVFVAYDNQSQKIIQPAPIFNDAALTPVLVQFNGVNSTYATVNGVANYVSYTLY</sequence>